<dbReference type="InterPro" id="IPR050583">
    <property type="entry name" value="Mycobacterial_A85_antigen"/>
</dbReference>
<dbReference type="PANTHER" id="PTHR48098:SF1">
    <property type="entry name" value="DIACYLGLYCEROL ACYLTRANSFERASE_MYCOLYLTRANSFERASE AG85A"/>
    <property type="match status" value="1"/>
</dbReference>
<reference evidence="2" key="1">
    <citation type="submission" date="2011-07" db="EMBL/GenBank/DDBJ databases">
        <title>The complete genome of Cyclobacterium marinum DSM 745.</title>
        <authorList>
            <person name="Lucas S."/>
            <person name="Han J."/>
            <person name="Lapidus A."/>
            <person name="Bruce D."/>
            <person name="Goodwin L."/>
            <person name="Pitluck S."/>
            <person name="Peters L."/>
            <person name="Kyrpides N."/>
            <person name="Mavromatis K."/>
            <person name="Ivanova N."/>
            <person name="Ovchinnikova G."/>
            <person name="Chertkov O."/>
            <person name="Detter J.C."/>
            <person name="Tapia R."/>
            <person name="Han C."/>
            <person name="Land M."/>
            <person name="Hauser L."/>
            <person name="Markowitz V."/>
            <person name="Cheng J.-F."/>
            <person name="Hugenholtz P."/>
            <person name="Woyke T."/>
            <person name="Wu D."/>
            <person name="Tindall B."/>
            <person name="Schuetze A."/>
            <person name="Brambilla E."/>
            <person name="Klenk H.-P."/>
            <person name="Eisen J.A."/>
        </authorList>
    </citation>
    <scope>NUCLEOTIDE SEQUENCE [LARGE SCALE GENOMIC DNA]</scope>
    <source>
        <strain evidence="2">ATCC 25205 / DSM 745 / LMG 13164 / NCIMB 1802</strain>
    </source>
</reference>
<name>G0IY98_CYCMS</name>
<dbReference type="Proteomes" id="UP000001635">
    <property type="component" value="Chromosome"/>
</dbReference>
<dbReference type="eggNOG" id="COG0627">
    <property type="taxonomic scope" value="Bacteria"/>
</dbReference>
<dbReference type="SUPFAM" id="SSF53474">
    <property type="entry name" value="alpha/beta-Hydrolases"/>
    <property type="match status" value="1"/>
</dbReference>
<dbReference type="InterPro" id="IPR029058">
    <property type="entry name" value="AB_hydrolase_fold"/>
</dbReference>
<dbReference type="HOGENOM" id="CLU_363989_0_0_10"/>
<dbReference type="KEGG" id="cmr:Cycma_1230"/>
<dbReference type="PANTHER" id="PTHR48098">
    <property type="entry name" value="ENTEROCHELIN ESTERASE-RELATED"/>
    <property type="match status" value="1"/>
</dbReference>
<dbReference type="STRING" id="880070.Cycma_1230"/>
<organism evidence="1 2">
    <name type="scientific">Cyclobacterium marinum (strain ATCC 25205 / DSM 745 / LMG 13164 / NCIMB 1802)</name>
    <name type="common">Flectobacillus marinus</name>
    <dbReference type="NCBI Taxonomy" id="880070"/>
    <lineage>
        <taxon>Bacteria</taxon>
        <taxon>Pseudomonadati</taxon>
        <taxon>Bacteroidota</taxon>
        <taxon>Cytophagia</taxon>
        <taxon>Cytophagales</taxon>
        <taxon>Cyclobacteriaceae</taxon>
        <taxon>Cyclobacterium</taxon>
    </lineage>
</organism>
<dbReference type="InterPro" id="IPR000801">
    <property type="entry name" value="Esterase-like"/>
</dbReference>
<dbReference type="OrthoDB" id="906935at2"/>
<evidence type="ECO:0000313" key="2">
    <source>
        <dbReference type="Proteomes" id="UP000001635"/>
    </source>
</evidence>
<dbReference type="Pfam" id="PF00756">
    <property type="entry name" value="Esterase"/>
    <property type="match status" value="1"/>
</dbReference>
<dbReference type="Gene3D" id="3.40.50.1820">
    <property type="entry name" value="alpha/beta hydrolase"/>
    <property type="match status" value="1"/>
</dbReference>
<proteinExistence type="predicted"/>
<dbReference type="NCBIfam" id="NF041940">
    <property type="entry name" value="choice_anch_X"/>
    <property type="match status" value="1"/>
</dbReference>
<protein>
    <submittedName>
        <fullName evidence="1">Esterase</fullName>
    </submittedName>
</protein>
<gene>
    <name evidence="1" type="ordered locus">Cycma_1230</name>
</gene>
<dbReference type="EMBL" id="CP002955">
    <property type="protein sequence ID" value="AEL25002.1"/>
    <property type="molecule type" value="Genomic_DNA"/>
</dbReference>
<accession>G0IY98</accession>
<dbReference type="RefSeq" id="WP_014019299.1">
    <property type="nucleotide sequence ID" value="NC_015914.1"/>
</dbReference>
<dbReference type="AlphaFoldDB" id="G0IY98"/>
<keyword evidence="2" id="KW-1185">Reference proteome</keyword>
<evidence type="ECO:0000313" key="1">
    <source>
        <dbReference type="EMBL" id="AEL25002.1"/>
    </source>
</evidence>
<sequence length="767" mass="86525">MKLLKVLVIGVLLIQVNLGWSQSQGIVLNSGVEVIDSYHYSKAFSSNRNYRIFLPPNYRENTEKKYPVIYFFHGWAQRYFGSMGKGYSNYDFGDENDGDNIEKFVSENDVIVLKVDGLNQFKEEPLNLSPYNVSLVSTFRQFPEYFKELIGYIDSHYRTVPDRTHRAVSGLSMGGFMTFWLAAKLPDWVSAAGNFCGSTEFSAGLLDFPVRYAHADMYDNFKTISLRMHNGDSDRLRFYHEDMNRYLLNAVPHYQFKQYEASHVTCGMGDMFIFLKDAFESPLPLPEKWDYIDIYPYFEVWEYKVETSRNRSGYNILENVNKEGFNIAVRNFLPDGELMPSVKVQLTTAPVYKPLTSYKVTDTDVLTEQSREYSLISDARGSLQFVLNGSEHQIGIEVAPNVANLSLTAVEIEDSGWAVSGEEVSLSMKVLNKGFGEAKGIKAKITAISEGLEVLQGEGDLDKLAPLEEKLVKGVFKVKNNRMGYDIAKFKLNFSDESGQSWQEEFEVLFKDPVEEITNFVIADGKEFTIVKEAVDSASMIVGAGNGDGIANPGETIVLLVEKGGEYLRTHAYTTNDYINQGNVSIRIADPWQEYDHIGGTVKYTMPVLSGQIPEGEKIPFYVEYWTPGSISGQHIIHKGKINVTVQGEDKTTPEVQWVQVLNDELIEARIYDGTSVDKVMLTLTPNEGKSTLKHVSWDLVPTTFSIELKDDGLAGDAVKGDGVYSVRISGKPTYFYDLSFEINDSLGNQGRSVRKEPVFLKETRWK</sequence>
<dbReference type="GO" id="GO:0016747">
    <property type="term" value="F:acyltransferase activity, transferring groups other than amino-acyl groups"/>
    <property type="evidence" value="ECO:0007669"/>
    <property type="project" value="TreeGrafter"/>
</dbReference>